<proteinExistence type="predicted"/>
<evidence type="ECO:0000313" key="1">
    <source>
        <dbReference type="EMBL" id="TEB19010.1"/>
    </source>
</evidence>
<accession>A0A4Y7SCK1</accession>
<reference evidence="1 2" key="1">
    <citation type="journal article" date="2019" name="Nat. Ecol. Evol.">
        <title>Megaphylogeny resolves global patterns of mushroom evolution.</title>
        <authorList>
            <person name="Varga T."/>
            <person name="Krizsan K."/>
            <person name="Foldi C."/>
            <person name="Dima B."/>
            <person name="Sanchez-Garcia M."/>
            <person name="Sanchez-Ramirez S."/>
            <person name="Szollosi G.J."/>
            <person name="Szarkandi J.G."/>
            <person name="Papp V."/>
            <person name="Albert L."/>
            <person name="Andreopoulos W."/>
            <person name="Angelini C."/>
            <person name="Antonin V."/>
            <person name="Barry K.W."/>
            <person name="Bougher N.L."/>
            <person name="Buchanan P."/>
            <person name="Buyck B."/>
            <person name="Bense V."/>
            <person name="Catcheside P."/>
            <person name="Chovatia M."/>
            <person name="Cooper J."/>
            <person name="Damon W."/>
            <person name="Desjardin D."/>
            <person name="Finy P."/>
            <person name="Geml J."/>
            <person name="Haridas S."/>
            <person name="Hughes K."/>
            <person name="Justo A."/>
            <person name="Karasinski D."/>
            <person name="Kautmanova I."/>
            <person name="Kiss B."/>
            <person name="Kocsube S."/>
            <person name="Kotiranta H."/>
            <person name="LaButti K.M."/>
            <person name="Lechner B.E."/>
            <person name="Liimatainen K."/>
            <person name="Lipzen A."/>
            <person name="Lukacs Z."/>
            <person name="Mihaltcheva S."/>
            <person name="Morgado L.N."/>
            <person name="Niskanen T."/>
            <person name="Noordeloos M.E."/>
            <person name="Ohm R.A."/>
            <person name="Ortiz-Santana B."/>
            <person name="Ovrebo C."/>
            <person name="Racz N."/>
            <person name="Riley R."/>
            <person name="Savchenko A."/>
            <person name="Shiryaev A."/>
            <person name="Soop K."/>
            <person name="Spirin V."/>
            <person name="Szebenyi C."/>
            <person name="Tomsovsky M."/>
            <person name="Tulloss R.E."/>
            <person name="Uehling J."/>
            <person name="Grigoriev I.V."/>
            <person name="Vagvolgyi C."/>
            <person name="Papp T."/>
            <person name="Martin F.M."/>
            <person name="Miettinen O."/>
            <person name="Hibbett D.S."/>
            <person name="Nagy L.G."/>
        </authorList>
    </citation>
    <scope>NUCLEOTIDE SEQUENCE [LARGE SCALE GENOMIC DNA]</scope>
    <source>
        <strain evidence="1 2">FP101781</strain>
    </source>
</reference>
<dbReference type="AlphaFoldDB" id="A0A4Y7SCK1"/>
<dbReference type="EMBL" id="QPFP01000211">
    <property type="protein sequence ID" value="TEB19010.1"/>
    <property type="molecule type" value="Genomic_DNA"/>
</dbReference>
<dbReference type="Proteomes" id="UP000298030">
    <property type="component" value="Unassembled WGS sequence"/>
</dbReference>
<gene>
    <name evidence="1" type="ORF">FA13DRAFT_1719205</name>
</gene>
<protein>
    <submittedName>
        <fullName evidence="1">Uncharacterized protein</fullName>
    </submittedName>
</protein>
<name>A0A4Y7SCK1_COPMI</name>
<comment type="caution">
    <text evidence="1">The sequence shown here is derived from an EMBL/GenBank/DDBJ whole genome shotgun (WGS) entry which is preliminary data.</text>
</comment>
<keyword evidence="2" id="KW-1185">Reference proteome</keyword>
<sequence length="169" mass="19108">MPFQIECTKSEAEDFASAISQFACSTRGVDPAGFNTTPIVKVLLGHRDQDEDETQEATQPLIRASTDVVASLKREEVKYHFKCACGYDTNYEFSLKAHLRTKRAALLKCADISEAGAYKSPVCGVATDDWTGLDLHIRNFHQWTWRLEEDSAGESEDVVGWWYTERECF</sequence>
<evidence type="ECO:0000313" key="2">
    <source>
        <dbReference type="Proteomes" id="UP000298030"/>
    </source>
</evidence>
<organism evidence="1 2">
    <name type="scientific">Coprinellus micaceus</name>
    <name type="common">Glistening ink-cap mushroom</name>
    <name type="synonym">Coprinus micaceus</name>
    <dbReference type="NCBI Taxonomy" id="71717"/>
    <lineage>
        <taxon>Eukaryota</taxon>
        <taxon>Fungi</taxon>
        <taxon>Dikarya</taxon>
        <taxon>Basidiomycota</taxon>
        <taxon>Agaricomycotina</taxon>
        <taxon>Agaricomycetes</taxon>
        <taxon>Agaricomycetidae</taxon>
        <taxon>Agaricales</taxon>
        <taxon>Agaricineae</taxon>
        <taxon>Psathyrellaceae</taxon>
        <taxon>Coprinellus</taxon>
    </lineage>
</organism>